<reference evidence="2 3" key="1">
    <citation type="submission" date="2022-01" db="EMBL/GenBank/DDBJ databases">
        <authorList>
            <person name="Xiong W."/>
            <person name="Schranz E."/>
        </authorList>
    </citation>
    <scope>NUCLEOTIDE SEQUENCE [LARGE SCALE GENOMIC DNA]</scope>
</reference>
<dbReference type="EMBL" id="CAKMRJ010000413">
    <property type="protein sequence ID" value="CAH1419593.1"/>
    <property type="molecule type" value="Genomic_DNA"/>
</dbReference>
<sequence length="103" mass="11550">MKPPPPPLSSKESTTNLQKEALNPSLEKKKIRFVFPFSFRLQVHFLIQHHTYLVDVVGSWKPLVLLLAVEDKDVSTQCLDSRIKSCFTAYLPTGLQGRGRGAG</sequence>
<proteinExistence type="predicted"/>
<dbReference type="AlphaFoldDB" id="A0AAU9MFI1"/>
<name>A0AAU9MFI1_9ASTR</name>
<organism evidence="2 3">
    <name type="scientific">Lactuca virosa</name>
    <dbReference type="NCBI Taxonomy" id="75947"/>
    <lineage>
        <taxon>Eukaryota</taxon>
        <taxon>Viridiplantae</taxon>
        <taxon>Streptophyta</taxon>
        <taxon>Embryophyta</taxon>
        <taxon>Tracheophyta</taxon>
        <taxon>Spermatophyta</taxon>
        <taxon>Magnoliopsida</taxon>
        <taxon>eudicotyledons</taxon>
        <taxon>Gunneridae</taxon>
        <taxon>Pentapetalae</taxon>
        <taxon>asterids</taxon>
        <taxon>campanulids</taxon>
        <taxon>Asterales</taxon>
        <taxon>Asteraceae</taxon>
        <taxon>Cichorioideae</taxon>
        <taxon>Cichorieae</taxon>
        <taxon>Lactucinae</taxon>
        <taxon>Lactuca</taxon>
    </lineage>
</organism>
<feature type="region of interest" description="Disordered" evidence="1">
    <location>
        <begin position="1"/>
        <end position="21"/>
    </location>
</feature>
<evidence type="ECO:0000256" key="1">
    <source>
        <dbReference type="SAM" id="MobiDB-lite"/>
    </source>
</evidence>
<keyword evidence="3" id="KW-1185">Reference proteome</keyword>
<evidence type="ECO:0000313" key="3">
    <source>
        <dbReference type="Proteomes" id="UP001157418"/>
    </source>
</evidence>
<comment type="caution">
    <text evidence="2">The sequence shown here is derived from an EMBL/GenBank/DDBJ whole genome shotgun (WGS) entry which is preliminary data.</text>
</comment>
<evidence type="ECO:0000313" key="2">
    <source>
        <dbReference type="EMBL" id="CAH1419593.1"/>
    </source>
</evidence>
<accession>A0AAU9MFI1</accession>
<gene>
    <name evidence="2" type="ORF">LVIROSA_LOCUS7111</name>
</gene>
<dbReference type="Proteomes" id="UP001157418">
    <property type="component" value="Unassembled WGS sequence"/>
</dbReference>
<protein>
    <submittedName>
        <fullName evidence="2">Uncharacterized protein</fullName>
    </submittedName>
</protein>